<gene>
    <name evidence="2" type="ordered locus">Clocel_2805</name>
</gene>
<dbReference type="Pfam" id="PF00753">
    <property type="entry name" value="Lactamase_B"/>
    <property type="match status" value="1"/>
</dbReference>
<dbReference type="SUPFAM" id="SSF56281">
    <property type="entry name" value="Metallo-hydrolase/oxidoreductase"/>
    <property type="match status" value="1"/>
</dbReference>
<feature type="domain" description="Metallo-beta-lactamase" evidence="1">
    <location>
        <begin position="46"/>
        <end position="240"/>
    </location>
</feature>
<accession>D9SS55</accession>
<dbReference type="InterPro" id="IPR001279">
    <property type="entry name" value="Metallo-B-lactamas"/>
</dbReference>
<evidence type="ECO:0000313" key="2">
    <source>
        <dbReference type="EMBL" id="ADL52502.1"/>
    </source>
</evidence>
<proteinExistence type="predicted"/>
<dbReference type="PANTHER" id="PTHR30619:SF7">
    <property type="entry name" value="BETA-LACTAMASE DOMAIN PROTEIN"/>
    <property type="match status" value="1"/>
</dbReference>
<dbReference type="HOGENOM" id="CLU_010363_0_3_9"/>
<dbReference type="InterPro" id="IPR036866">
    <property type="entry name" value="RibonucZ/Hydroxyglut_hydro"/>
</dbReference>
<dbReference type="Gene3D" id="3.60.15.10">
    <property type="entry name" value="Ribonuclease Z/Hydroxyacylglutathione hydrolase-like"/>
    <property type="match status" value="1"/>
</dbReference>
<dbReference type="EMBL" id="CP002160">
    <property type="protein sequence ID" value="ADL52502.1"/>
    <property type="molecule type" value="Genomic_DNA"/>
</dbReference>
<dbReference type="PROSITE" id="PS51257">
    <property type="entry name" value="PROKAR_LIPOPROTEIN"/>
    <property type="match status" value="1"/>
</dbReference>
<keyword evidence="3" id="KW-1185">Reference proteome</keyword>
<dbReference type="KEGG" id="ccb:Clocel_2805"/>
<dbReference type="CDD" id="cd07731">
    <property type="entry name" value="ComA-like_MBL-fold"/>
    <property type="match status" value="1"/>
</dbReference>
<evidence type="ECO:0000259" key="1">
    <source>
        <dbReference type="SMART" id="SM00849"/>
    </source>
</evidence>
<dbReference type="SMART" id="SM00849">
    <property type="entry name" value="Lactamase_B"/>
    <property type="match status" value="1"/>
</dbReference>
<dbReference type="Proteomes" id="UP000002730">
    <property type="component" value="Chromosome"/>
</dbReference>
<dbReference type="eggNOG" id="COG2333">
    <property type="taxonomic scope" value="Bacteria"/>
</dbReference>
<dbReference type="STRING" id="573061.Clocel_2805"/>
<organism evidence="2 3">
    <name type="scientific">Clostridium cellulovorans (strain ATCC 35296 / DSM 3052 / OCM 3 / 743B)</name>
    <dbReference type="NCBI Taxonomy" id="573061"/>
    <lineage>
        <taxon>Bacteria</taxon>
        <taxon>Bacillati</taxon>
        <taxon>Bacillota</taxon>
        <taxon>Clostridia</taxon>
        <taxon>Eubacteriales</taxon>
        <taxon>Clostridiaceae</taxon>
        <taxon>Clostridium</taxon>
    </lineage>
</organism>
<dbReference type="PANTHER" id="PTHR30619">
    <property type="entry name" value="DNA INTERNALIZATION/COMPETENCE PROTEIN COMEC/REC2"/>
    <property type="match status" value="1"/>
</dbReference>
<dbReference type="AlphaFoldDB" id="D9SS55"/>
<dbReference type="InterPro" id="IPR035681">
    <property type="entry name" value="ComA-like_MBL"/>
</dbReference>
<dbReference type="OrthoDB" id="9761531at2"/>
<reference evidence="2 3" key="1">
    <citation type="submission" date="2010-08" db="EMBL/GenBank/DDBJ databases">
        <title>Complete sequence of Clostridium cellulovorans 743B.</title>
        <authorList>
            <consortium name="US DOE Joint Genome Institute"/>
            <person name="Lucas S."/>
            <person name="Copeland A."/>
            <person name="Lapidus A."/>
            <person name="Cheng J.-F."/>
            <person name="Bruce D."/>
            <person name="Goodwin L."/>
            <person name="Pitluck S."/>
            <person name="Chertkov O."/>
            <person name="Detter J.C."/>
            <person name="Han C."/>
            <person name="Tapia R."/>
            <person name="Land M."/>
            <person name="Hauser L."/>
            <person name="Chang Y.-J."/>
            <person name="Jeffries C."/>
            <person name="Kyrpides N."/>
            <person name="Ivanova N."/>
            <person name="Mikhailova N."/>
            <person name="Hemme C.L."/>
            <person name="Woyke T."/>
        </authorList>
    </citation>
    <scope>NUCLEOTIDE SEQUENCE [LARGE SCALE GENOMIC DNA]</scope>
    <source>
        <strain evidence="3">ATCC 35296 / DSM 3052 / OCM 3 / 743B</strain>
    </source>
</reference>
<sequence>MIFRKVYYKFLILFISSILLFIFLTGCIKANPDKNIVIFSFIDVDQGDSILINYNGTSTLIDSGSEEYSSNVINYLKKEKIKSIDNLILTHPHEDHYGGMVPILMNFKAKNFYCPRMASNTEGFSDILYQLKKDHSSLKFLKAGDTFVINPDLKFFIVSPNRTCYDDGNNYSLVIKVVYKDTSFLLTGDATKTSEEEILAKGFNINSDVLKVGHHGSSTSTSEEFLSKVSPSLAIISVGKRNSYGHPSVSTINRLGKFKIPYLSTSKEGNIILISNGNTIYRKT</sequence>
<dbReference type="InterPro" id="IPR052159">
    <property type="entry name" value="Competence_DNA_uptake"/>
</dbReference>
<name>D9SS55_CLOC7</name>
<evidence type="ECO:0000313" key="3">
    <source>
        <dbReference type="Proteomes" id="UP000002730"/>
    </source>
</evidence>
<protein>
    <submittedName>
        <fullName evidence="2">ComE operon protein</fullName>
    </submittedName>
</protein>